<feature type="transmembrane region" description="Helical" evidence="1">
    <location>
        <begin position="152"/>
        <end position="172"/>
    </location>
</feature>
<reference evidence="3 4" key="1">
    <citation type="journal article" date="2011" name="Stand. Genomic Sci.">
        <title>Complete genome sequence of 'Thioalkalivibrio sulfidophilus' HL-EbGr7.</title>
        <authorList>
            <person name="Muyzer G."/>
            <person name="Sorokin D.Y."/>
            <person name="Mavromatis K."/>
            <person name="Lapidus A."/>
            <person name="Clum A."/>
            <person name="Ivanova N."/>
            <person name="Pati A."/>
            <person name="d'Haeseleer P."/>
            <person name="Woyke T."/>
            <person name="Kyrpides N.C."/>
        </authorList>
    </citation>
    <scope>NUCLEOTIDE SEQUENCE [LARGE SCALE GENOMIC DNA]</scope>
    <source>
        <strain evidence="3 4">HL-EbGR7</strain>
    </source>
</reference>
<dbReference type="PROSITE" id="PS51354">
    <property type="entry name" value="GLUTAREDOXIN_2"/>
    <property type="match status" value="1"/>
</dbReference>
<protein>
    <submittedName>
        <fullName evidence="3">Glutaredoxin</fullName>
    </submittedName>
</protein>
<dbReference type="AlphaFoldDB" id="B8GR57"/>
<dbReference type="InterPro" id="IPR002109">
    <property type="entry name" value="Glutaredoxin"/>
</dbReference>
<feature type="domain" description="Glutaredoxin" evidence="2">
    <location>
        <begin position="45"/>
        <end position="90"/>
    </location>
</feature>
<name>B8GR57_THISH</name>
<dbReference type="KEGG" id="tgr:Tgr7_1392"/>
<dbReference type="EMBL" id="CP001339">
    <property type="protein sequence ID" value="ACL72477.1"/>
    <property type="molecule type" value="Genomic_DNA"/>
</dbReference>
<dbReference type="eggNOG" id="COG0695">
    <property type="taxonomic scope" value="Bacteria"/>
</dbReference>
<feature type="transmembrane region" description="Helical" evidence="1">
    <location>
        <begin position="184"/>
        <end position="202"/>
    </location>
</feature>
<dbReference type="HOGENOM" id="CLU_099046_0_0_6"/>
<keyword evidence="1" id="KW-0812">Transmembrane</keyword>
<sequence>MSAQAPVHPADHSPAGWLDEALAGAEVVIFRSRLTDVRPLKSWLSRHPEVRVREVLMEMGSGEQRERFQGLKTRTDWETLPQVFIDGQFVGGQVEFFGHPLVTGRDVTPATPGASLPPVALVKALGYAGLVPFGVGLLMLLFGMPLPRDSAGAWLAAYGAVIATFLGAVHWGQALAGRFPAGQAGRAMVWAVVPSILAWLTLLLPVDWALPLQVALFALILAVDGRFGAQLGWPGYYRRLRLILSAAVMITLATAWLILLAIP</sequence>
<evidence type="ECO:0000259" key="2">
    <source>
        <dbReference type="Pfam" id="PF00462"/>
    </source>
</evidence>
<dbReference type="Pfam" id="PF11911">
    <property type="entry name" value="DUF3429"/>
    <property type="match status" value="1"/>
</dbReference>
<dbReference type="PANTHER" id="PTHR15887">
    <property type="entry name" value="TRANSMEMBRANE PROTEIN 69"/>
    <property type="match status" value="1"/>
</dbReference>
<organism evidence="3 4">
    <name type="scientific">Thioalkalivibrio sulfidiphilus (strain HL-EbGR7)</name>
    <dbReference type="NCBI Taxonomy" id="396588"/>
    <lineage>
        <taxon>Bacteria</taxon>
        <taxon>Pseudomonadati</taxon>
        <taxon>Pseudomonadota</taxon>
        <taxon>Gammaproteobacteria</taxon>
        <taxon>Chromatiales</taxon>
        <taxon>Ectothiorhodospiraceae</taxon>
        <taxon>Thioalkalivibrio</taxon>
    </lineage>
</organism>
<feature type="transmembrane region" description="Helical" evidence="1">
    <location>
        <begin position="240"/>
        <end position="262"/>
    </location>
</feature>
<feature type="transmembrane region" description="Helical" evidence="1">
    <location>
        <begin position="208"/>
        <end position="228"/>
    </location>
</feature>
<dbReference type="RefSeq" id="WP_012637960.1">
    <property type="nucleotide sequence ID" value="NC_011901.1"/>
</dbReference>
<dbReference type="InterPro" id="IPR036249">
    <property type="entry name" value="Thioredoxin-like_sf"/>
</dbReference>
<keyword evidence="4" id="KW-1185">Reference proteome</keyword>
<evidence type="ECO:0000313" key="3">
    <source>
        <dbReference type="EMBL" id="ACL72477.1"/>
    </source>
</evidence>
<keyword evidence="1" id="KW-0472">Membrane</keyword>
<proteinExistence type="predicted"/>
<dbReference type="CDD" id="cd02066">
    <property type="entry name" value="GRX_family"/>
    <property type="match status" value="1"/>
</dbReference>
<dbReference type="Pfam" id="PF00462">
    <property type="entry name" value="Glutaredoxin"/>
    <property type="match status" value="1"/>
</dbReference>
<dbReference type="Proteomes" id="UP000002383">
    <property type="component" value="Chromosome"/>
</dbReference>
<gene>
    <name evidence="3" type="ordered locus">Tgr7_1392</name>
</gene>
<dbReference type="STRING" id="396588.Tgr7_1392"/>
<feature type="transmembrane region" description="Helical" evidence="1">
    <location>
        <begin position="124"/>
        <end position="146"/>
    </location>
</feature>
<dbReference type="SUPFAM" id="SSF52833">
    <property type="entry name" value="Thioredoxin-like"/>
    <property type="match status" value="1"/>
</dbReference>
<evidence type="ECO:0000313" key="4">
    <source>
        <dbReference type="Proteomes" id="UP000002383"/>
    </source>
</evidence>
<accession>B8GR57</accession>
<dbReference type="InterPro" id="IPR021836">
    <property type="entry name" value="DUF3429"/>
</dbReference>
<dbReference type="Gene3D" id="3.40.30.10">
    <property type="entry name" value="Glutaredoxin"/>
    <property type="match status" value="1"/>
</dbReference>
<keyword evidence="1" id="KW-1133">Transmembrane helix</keyword>
<dbReference type="PANTHER" id="PTHR15887:SF1">
    <property type="entry name" value="TRANSMEMBRANE PROTEIN 69"/>
    <property type="match status" value="1"/>
</dbReference>
<evidence type="ECO:0000256" key="1">
    <source>
        <dbReference type="SAM" id="Phobius"/>
    </source>
</evidence>